<dbReference type="Proteomes" id="UP000245699">
    <property type="component" value="Unassembled WGS sequence"/>
</dbReference>
<accession>A0A2T9YMR0</accession>
<reference evidence="1 2" key="1">
    <citation type="journal article" date="2018" name="MBio">
        <title>Comparative Genomics Reveals the Core Gene Toolbox for the Fungus-Insect Symbiosis.</title>
        <authorList>
            <person name="Wang Y."/>
            <person name="Stata M."/>
            <person name="Wang W."/>
            <person name="Stajich J.E."/>
            <person name="White M.M."/>
            <person name="Moncalvo J.M."/>
        </authorList>
    </citation>
    <scope>NUCLEOTIDE SEQUENCE [LARGE SCALE GENOMIC DNA]</scope>
    <source>
        <strain evidence="1 2">AUS-77-4</strain>
    </source>
</reference>
<dbReference type="EMBL" id="MBFT01000313">
    <property type="protein sequence ID" value="PVU93622.1"/>
    <property type="molecule type" value="Genomic_DNA"/>
</dbReference>
<protein>
    <recommendedName>
        <fullName evidence="3">Arrestin-like N-terminal domain-containing protein</fullName>
    </recommendedName>
</protein>
<comment type="caution">
    <text evidence="1">The sequence shown here is derived from an EMBL/GenBank/DDBJ whole genome shotgun (WGS) entry which is preliminary data.</text>
</comment>
<evidence type="ECO:0008006" key="3">
    <source>
        <dbReference type="Google" id="ProtNLM"/>
    </source>
</evidence>
<evidence type="ECO:0000313" key="2">
    <source>
        <dbReference type="Proteomes" id="UP000245699"/>
    </source>
</evidence>
<organism evidence="1 2">
    <name type="scientific">Furculomyces boomerangus</name>
    <dbReference type="NCBI Taxonomy" id="61424"/>
    <lineage>
        <taxon>Eukaryota</taxon>
        <taxon>Fungi</taxon>
        <taxon>Fungi incertae sedis</taxon>
        <taxon>Zoopagomycota</taxon>
        <taxon>Kickxellomycotina</taxon>
        <taxon>Harpellomycetes</taxon>
        <taxon>Harpellales</taxon>
        <taxon>Harpellaceae</taxon>
        <taxon>Furculomyces</taxon>
    </lineage>
</organism>
<dbReference type="AlphaFoldDB" id="A0A2T9YMR0"/>
<gene>
    <name evidence="1" type="ORF">BB559_003224</name>
</gene>
<sequence length="276" mass="31078">MLSRLSKPNYKIQVTPFKSEIFIESEDSKVPKSLITGIVSLEVNSPIHIESIVVSLKKSNRIEWSNGLKVVRIAYNNVSSSRQIAKTYVDTKNIPKDILKEVTGTSNSNRVVLGKTKYTFGNSKTNDITTRNTEKPNSLDTSLFPPSYESSLSTYTPTHSRNSSIDSSVYKIPQTDIDNRISYELNLPLFEKKPQPSVLLQNFSIDQYLSISAVIQVKSHEKKEGFMKTANSKNKITTKESILSGKSLVYGIPESIQDYLYSLPTYQEANNTYKNN</sequence>
<proteinExistence type="predicted"/>
<keyword evidence="2" id="KW-1185">Reference proteome</keyword>
<name>A0A2T9YMR0_9FUNG</name>
<evidence type="ECO:0000313" key="1">
    <source>
        <dbReference type="EMBL" id="PVU93622.1"/>
    </source>
</evidence>